<evidence type="ECO:0000313" key="2">
    <source>
        <dbReference type="Proteomes" id="UP000729701"/>
    </source>
</evidence>
<name>A0A951QU58_9CYAN</name>
<proteinExistence type="predicted"/>
<dbReference type="AlphaFoldDB" id="A0A951QU58"/>
<dbReference type="EMBL" id="JAHHGZ010000059">
    <property type="protein sequence ID" value="MBW4672003.1"/>
    <property type="molecule type" value="Genomic_DNA"/>
</dbReference>
<accession>A0A951QU58</accession>
<dbReference type="Proteomes" id="UP000729701">
    <property type="component" value="Unassembled WGS sequence"/>
</dbReference>
<protein>
    <submittedName>
        <fullName evidence="1">Uncharacterized protein</fullName>
    </submittedName>
</protein>
<reference evidence="1" key="1">
    <citation type="submission" date="2021-05" db="EMBL/GenBank/DDBJ databases">
        <authorList>
            <person name="Pietrasiak N."/>
            <person name="Ward R."/>
            <person name="Stajich J.E."/>
            <person name="Kurbessoian T."/>
        </authorList>
    </citation>
    <scope>NUCLEOTIDE SEQUENCE</scope>
    <source>
        <strain evidence="1">GSE-NOS-MK-12-04C</strain>
    </source>
</reference>
<comment type="caution">
    <text evidence="1">The sequence shown here is derived from an EMBL/GenBank/DDBJ whole genome shotgun (WGS) entry which is preliminary data.</text>
</comment>
<evidence type="ECO:0000313" key="1">
    <source>
        <dbReference type="EMBL" id="MBW4672003.1"/>
    </source>
</evidence>
<reference evidence="1" key="2">
    <citation type="journal article" date="2022" name="Microbiol. Resour. Announc.">
        <title>Metagenome Sequencing to Explore Phylogenomics of Terrestrial Cyanobacteria.</title>
        <authorList>
            <person name="Ward R.D."/>
            <person name="Stajich J.E."/>
            <person name="Johansen J.R."/>
            <person name="Huntemann M."/>
            <person name="Clum A."/>
            <person name="Foster B."/>
            <person name="Foster B."/>
            <person name="Roux S."/>
            <person name="Palaniappan K."/>
            <person name="Varghese N."/>
            <person name="Mukherjee S."/>
            <person name="Reddy T.B.K."/>
            <person name="Daum C."/>
            <person name="Copeland A."/>
            <person name="Chen I.A."/>
            <person name="Ivanova N.N."/>
            <person name="Kyrpides N.C."/>
            <person name="Shapiro N."/>
            <person name="Eloe-Fadrosh E.A."/>
            <person name="Pietrasiak N."/>
        </authorList>
    </citation>
    <scope>NUCLEOTIDE SEQUENCE</scope>
    <source>
        <strain evidence="1">GSE-NOS-MK-12-04C</strain>
    </source>
</reference>
<organism evidence="1 2">
    <name type="scientific">Cyanomargarita calcarea GSE-NOS-MK-12-04C</name>
    <dbReference type="NCBI Taxonomy" id="2839659"/>
    <lineage>
        <taxon>Bacteria</taxon>
        <taxon>Bacillati</taxon>
        <taxon>Cyanobacteriota</taxon>
        <taxon>Cyanophyceae</taxon>
        <taxon>Nostocales</taxon>
        <taxon>Cyanomargaritaceae</taxon>
        <taxon>Cyanomargarita</taxon>
    </lineage>
</organism>
<gene>
    <name evidence="1" type="ORF">KME60_32410</name>
</gene>
<sequence>MITITSDEIANFRSQLTDNPEALAALDLIEDCQGNLEDATSLILMRDGKEQFRQVDLAELANKCRKAICSEPTEDFLGLLNLVGGFLPPPASLAVPVVVYVLKVGVKNFCKVPKPQQEWGPENEEWGMGNQEWG</sequence>